<comment type="caution">
    <text evidence="1">The sequence shown here is derived from an EMBL/GenBank/DDBJ whole genome shotgun (WGS) entry which is preliminary data.</text>
</comment>
<reference evidence="2" key="1">
    <citation type="journal article" date="2019" name="Int. J. Syst. Evol. Microbiol.">
        <title>The Global Catalogue of Microorganisms (GCM) 10K type strain sequencing project: providing services to taxonomists for standard genome sequencing and annotation.</title>
        <authorList>
            <consortium name="The Broad Institute Genomics Platform"/>
            <consortium name="The Broad Institute Genome Sequencing Center for Infectious Disease"/>
            <person name="Wu L."/>
            <person name="Ma J."/>
        </authorList>
    </citation>
    <scope>NUCLEOTIDE SEQUENCE [LARGE SCALE GENOMIC DNA]</scope>
    <source>
        <strain evidence="2">KCTC 42805</strain>
    </source>
</reference>
<evidence type="ECO:0000313" key="2">
    <source>
        <dbReference type="Proteomes" id="UP001597469"/>
    </source>
</evidence>
<evidence type="ECO:0000313" key="1">
    <source>
        <dbReference type="EMBL" id="MFD2570967.1"/>
    </source>
</evidence>
<accession>A0ABW5M5L2</accession>
<dbReference type="EMBL" id="JBHULN010000005">
    <property type="protein sequence ID" value="MFD2570967.1"/>
    <property type="molecule type" value="Genomic_DNA"/>
</dbReference>
<gene>
    <name evidence="1" type="ORF">ACFSUS_10005</name>
</gene>
<dbReference type="Proteomes" id="UP001597469">
    <property type="component" value="Unassembled WGS sequence"/>
</dbReference>
<evidence type="ECO:0008006" key="3">
    <source>
        <dbReference type="Google" id="ProtNLM"/>
    </source>
</evidence>
<organism evidence="1 2">
    <name type="scientific">Spirosoma soli</name>
    <dbReference type="NCBI Taxonomy" id="1770529"/>
    <lineage>
        <taxon>Bacteria</taxon>
        <taxon>Pseudomonadati</taxon>
        <taxon>Bacteroidota</taxon>
        <taxon>Cytophagia</taxon>
        <taxon>Cytophagales</taxon>
        <taxon>Cytophagaceae</taxon>
        <taxon>Spirosoma</taxon>
    </lineage>
</organism>
<keyword evidence="2" id="KW-1185">Reference proteome</keyword>
<dbReference type="RefSeq" id="WP_381522103.1">
    <property type="nucleotide sequence ID" value="NZ_JBHULN010000005.1"/>
</dbReference>
<name>A0ABW5M5L2_9BACT</name>
<proteinExistence type="predicted"/>
<protein>
    <recommendedName>
        <fullName evidence="3">DUF2281 domain-containing protein</fullName>
    </recommendedName>
</protein>
<sequence length="77" mass="8987">MDTAPDLEQLITEGIKGLSAQYLSEVADFVVFIRRRAMEQEPYDAESIRQELSLLDARERQHLEDEFADFDQQLPEE</sequence>